<accession>A0AC34QQ95</accession>
<dbReference type="WBParaSite" id="JU765_v2.g18412.t1">
    <property type="protein sequence ID" value="JU765_v2.g18412.t1"/>
    <property type="gene ID" value="JU765_v2.g18412"/>
</dbReference>
<reference evidence="2" key="1">
    <citation type="submission" date="2022-11" db="UniProtKB">
        <authorList>
            <consortium name="WormBaseParasite"/>
        </authorList>
    </citation>
    <scope>IDENTIFICATION</scope>
</reference>
<evidence type="ECO:0000313" key="1">
    <source>
        <dbReference type="Proteomes" id="UP000887576"/>
    </source>
</evidence>
<sequence length="82" mass="9420">MQRVLVVFFVIAVLLFILAFLLSMRTSVTFVQEKLHDKLPCGLQHEAIFGNVVNTTVEKTYGNNLVKRRRKNLKQTKAVIEC</sequence>
<organism evidence="1 2">
    <name type="scientific">Panagrolaimus sp. JU765</name>
    <dbReference type="NCBI Taxonomy" id="591449"/>
    <lineage>
        <taxon>Eukaryota</taxon>
        <taxon>Metazoa</taxon>
        <taxon>Ecdysozoa</taxon>
        <taxon>Nematoda</taxon>
        <taxon>Chromadorea</taxon>
        <taxon>Rhabditida</taxon>
        <taxon>Tylenchina</taxon>
        <taxon>Panagrolaimomorpha</taxon>
        <taxon>Panagrolaimoidea</taxon>
        <taxon>Panagrolaimidae</taxon>
        <taxon>Panagrolaimus</taxon>
    </lineage>
</organism>
<dbReference type="Proteomes" id="UP000887576">
    <property type="component" value="Unplaced"/>
</dbReference>
<proteinExistence type="predicted"/>
<name>A0AC34QQ95_9BILA</name>
<protein>
    <submittedName>
        <fullName evidence="2">Secreted protein</fullName>
    </submittedName>
</protein>
<evidence type="ECO:0000313" key="2">
    <source>
        <dbReference type="WBParaSite" id="JU765_v2.g18412.t1"/>
    </source>
</evidence>